<gene>
    <name evidence="4" type="ORF">A1O1_04510</name>
</gene>
<dbReference type="RefSeq" id="XP_007723592.1">
    <property type="nucleotide sequence ID" value="XM_007725402.1"/>
</dbReference>
<dbReference type="Proteomes" id="UP000019484">
    <property type="component" value="Unassembled WGS sequence"/>
</dbReference>
<sequence>MVSNILPILSLATAVWAHPQRHQRFHYGTGTGRGSGIALPTGGTFPLNGTALNGTDFGGSANVTTTATATAVMTVTVSAIPLDSVSSVAVANAAVASSSSCCSSLTSTITATSVQYFTYTAEASVAESAAAVASSSVAAASSSTPSDSGLEDLAGSTSISLLASTPTAGAFFGRPSYAADSSVQSVVPTTFATVAGSASVPSVVASSAASSVAASVSASVPSSSASSTPSTGTSSGSKKGLSYNDASLTSAFAGTGISWAYNWGASPDGSILAGAEYVPLLWGESSISSWSSAVQSAISSGSKHVLSFNEPDLSSQSNMDPATAAKLHIANVAPLSGQVSIGSPAITNGAGSNPAMGTTWLQQFFDACEGQCNIDFVAFHWYAEASNVDYFKSHVQDVIDTAAKNGVSKVWLTEFGATGSDSDVASFLSQVVPWLDSQAAVERYAYFMCSDGILVNGNSVSSPVGQAYVS</sequence>
<dbReference type="PANTHER" id="PTHR34154:SF10">
    <property type="entry name" value="ASL1-LIKE GLYCOSYL HYDROLASE CATALYTIC DOMAIN-CONTAINING PROTEIN"/>
    <property type="match status" value="1"/>
</dbReference>
<keyword evidence="2" id="KW-0732">Signal</keyword>
<dbReference type="GO" id="GO:0009277">
    <property type="term" value="C:fungal-type cell wall"/>
    <property type="evidence" value="ECO:0007669"/>
    <property type="project" value="TreeGrafter"/>
</dbReference>
<feature type="domain" description="Asl1-like glycosyl hydrolase catalytic" evidence="3">
    <location>
        <begin position="240"/>
        <end position="468"/>
    </location>
</feature>
<feature type="compositionally biased region" description="Low complexity" evidence="1">
    <location>
        <begin position="220"/>
        <end position="237"/>
    </location>
</feature>
<proteinExistence type="predicted"/>
<dbReference type="Pfam" id="PF11790">
    <property type="entry name" value="Glyco_hydro_cc"/>
    <property type="match status" value="1"/>
</dbReference>
<feature type="signal peptide" evidence="2">
    <location>
        <begin position="1"/>
        <end position="17"/>
    </location>
</feature>
<name>W9YFV6_9EURO</name>
<dbReference type="Gene3D" id="3.20.20.80">
    <property type="entry name" value="Glycosidases"/>
    <property type="match status" value="1"/>
</dbReference>
<dbReference type="EMBL" id="AMWN01000003">
    <property type="protein sequence ID" value="EXJ91398.1"/>
    <property type="molecule type" value="Genomic_DNA"/>
</dbReference>
<comment type="caution">
    <text evidence="4">The sequence shown here is derived from an EMBL/GenBank/DDBJ whole genome shotgun (WGS) entry which is preliminary data.</text>
</comment>
<evidence type="ECO:0000313" key="4">
    <source>
        <dbReference type="EMBL" id="EXJ91398.1"/>
    </source>
</evidence>
<dbReference type="eggNOG" id="ENOG502RXK9">
    <property type="taxonomic scope" value="Eukaryota"/>
</dbReference>
<dbReference type="AlphaFoldDB" id="W9YFV6"/>
<evidence type="ECO:0000256" key="1">
    <source>
        <dbReference type="SAM" id="MobiDB-lite"/>
    </source>
</evidence>
<dbReference type="GeneID" id="19159391"/>
<dbReference type="InterPro" id="IPR017853">
    <property type="entry name" value="GH"/>
</dbReference>
<dbReference type="STRING" id="1182541.W9YFV6"/>
<feature type="region of interest" description="Disordered" evidence="1">
    <location>
        <begin position="220"/>
        <end position="239"/>
    </location>
</feature>
<dbReference type="GO" id="GO:0071966">
    <property type="term" value="P:fungal-type cell wall polysaccharide metabolic process"/>
    <property type="evidence" value="ECO:0007669"/>
    <property type="project" value="TreeGrafter"/>
</dbReference>
<organism evidence="4 5">
    <name type="scientific">Capronia coronata CBS 617.96</name>
    <dbReference type="NCBI Taxonomy" id="1182541"/>
    <lineage>
        <taxon>Eukaryota</taxon>
        <taxon>Fungi</taxon>
        <taxon>Dikarya</taxon>
        <taxon>Ascomycota</taxon>
        <taxon>Pezizomycotina</taxon>
        <taxon>Eurotiomycetes</taxon>
        <taxon>Chaetothyriomycetidae</taxon>
        <taxon>Chaetothyriales</taxon>
        <taxon>Herpotrichiellaceae</taxon>
        <taxon>Capronia</taxon>
    </lineage>
</organism>
<protein>
    <recommendedName>
        <fullName evidence="3">Asl1-like glycosyl hydrolase catalytic domain-containing protein</fullName>
    </recommendedName>
</protein>
<evidence type="ECO:0000313" key="5">
    <source>
        <dbReference type="Proteomes" id="UP000019484"/>
    </source>
</evidence>
<dbReference type="PANTHER" id="PTHR34154">
    <property type="entry name" value="ALKALI-SENSITIVE LINKAGE PROTEIN 1"/>
    <property type="match status" value="1"/>
</dbReference>
<dbReference type="InterPro" id="IPR024655">
    <property type="entry name" value="Asl1_glyco_hydro_catalytic"/>
</dbReference>
<evidence type="ECO:0000259" key="3">
    <source>
        <dbReference type="Pfam" id="PF11790"/>
    </source>
</evidence>
<reference evidence="4 5" key="1">
    <citation type="submission" date="2013-03" db="EMBL/GenBank/DDBJ databases">
        <title>The Genome Sequence of Capronia coronata CBS 617.96.</title>
        <authorList>
            <consortium name="The Broad Institute Genomics Platform"/>
            <person name="Cuomo C."/>
            <person name="de Hoog S."/>
            <person name="Gorbushina A."/>
            <person name="Walker B."/>
            <person name="Young S.K."/>
            <person name="Zeng Q."/>
            <person name="Gargeya S."/>
            <person name="Fitzgerald M."/>
            <person name="Haas B."/>
            <person name="Abouelleil A."/>
            <person name="Allen A.W."/>
            <person name="Alvarado L."/>
            <person name="Arachchi H.M."/>
            <person name="Berlin A.M."/>
            <person name="Chapman S.B."/>
            <person name="Gainer-Dewar J."/>
            <person name="Goldberg J."/>
            <person name="Griggs A."/>
            <person name="Gujja S."/>
            <person name="Hansen M."/>
            <person name="Howarth C."/>
            <person name="Imamovic A."/>
            <person name="Ireland A."/>
            <person name="Larimer J."/>
            <person name="McCowan C."/>
            <person name="Murphy C."/>
            <person name="Pearson M."/>
            <person name="Poon T.W."/>
            <person name="Priest M."/>
            <person name="Roberts A."/>
            <person name="Saif S."/>
            <person name="Shea T."/>
            <person name="Sisk P."/>
            <person name="Sykes S."/>
            <person name="Wortman J."/>
            <person name="Nusbaum C."/>
            <person name="Birren B."/>
        </authorList>
    </citation>
    <scope>NUCLEOTIDE SEQUENCE [LARGE SCALE GENOMIC DNA]</scope>
    <source>
        <strain evidence="4 5">CBS 617.96</strain>
    </source>
</reference>
<dbReference type="HOGENOM" id="CLU_040908_4_1_1"/>
<feature type="chain" id="PRO_5004933601" description="Asl1-like glycosyl hydrolase catalytic domain-containing protein" evidence="2">
    <location>
        <begin position="18"/>
        <end position="470"/>
    </location>
</feature>
<dbReference type="OrthoDB" id="43654at2759"/>
<evidence type="ECO:0000256" key="2">
    <source>
        <dbReference type="SAM" id="SignalP"/>
    </source>
</evidence>
<dbReference type="SUPFAM" id="SSF51445">
    <property type="entry name" value="(Trans)glycosidases"/>
    <property type="match status" value="1"/>
</dbReference>
<keyword evidence="5" id="KW-1185">Reference proteome</keyword>
<dbReference type="InterPro" id="IPR053183">
    <property type="entry name" value="ASL1"/>
</dbReference>
<accession>W9YFV6</accession>